<organism evidence="2 3">
    <name type="scientific">Candidatus Thiodiazotropha endoloripes</name>
    <dbReference type="NCBI Taxonomy" id="1818881"/>
    <lineage>
        <taxon>Bacteria</taxon>
        <taxon>Pseudomonadati</taxon>
        <taxon>Pseudomonadota</taxon>
        <taxon>Gammaproteobacteria</taxon>
        <taxon>Chromatiales</taxon>
        <taxon>Sedimenticolaceae</taxon>
        <taxon>Candidatus Thiodiazotropha</taxon>
    </lineage>
</organism>
<reference evidence="2 3" key="1">
    <citation type="submission" date="2016-03" db="EMBL/GenBank/DDBJ databases">
        <title>Chemosynthetic sulphur-oxidizing symbionts of marine invertebrate animals are capable of nitrogen fixation.</title>
        <authorList>
            <person name="Petersen J.M."/>
            <person name="Kemper A."/>
            <person name="Gruber-Vodicka H."/>
            <person name="Cardini U."/>
            <person name="Geest Mvander."/>
            <person name="Kleiner M."/>
            <person name="Bulgheresi S."/>
            <person name="Fussmann M."/>
            <person name="Herbold C."/>
            <person name="Seah B.K.B."/>
            <person name="Antony C.Paul."/>
            <person name="Liu D."/>
            <person name="Belitz A."/>
            <person name="Weber M."/>
        </authorList>
    </citation>
    <scope>NUCLEOTIDE SEQUENCE [LARGE SCALE GENOMIC DNA]</scope>
    <source>
        <strain evidence="2">G_D</strain>
    </source>
</reference>
<protein>
    <recommendedName>
        <fullName evidence="4">DUF2232 domain-containing protein</fullName>
    </recommendedName>
</protein>
<evidence type="ECO:0008006" key="4">
    <source>
        <dbReference type="Google" id="ProtNLM"/>
    </source>
</evidence>
<accession>A0A1E2UTL5</accession>
<feature type="transmembrane region" description="Helical" evidence="1">
    <location>
        <begin position="55"/>
        <end position="71"/>
    </location>
</feature>
<feature type="transmembrane region" description="Helical" evidence="1">
    <location>
        <begin position="261"/>
        <end position="287"/>
    </location>
</feature>
<evidence type="ECO:0000313" key="2">
    <source>
        <dbReference type="EMBL" id="ODB98086.1"/>
    </source>
</evidence>
<feature type="transmembrane region" description="Helical" evidence="1">
    <location>
        <begin position="102"/>
        <end position="121"/>
    </location>
</feature>
<comment type="caution">
    <text evidence="2">The sequence shown here is derived from an EMBL/GenBank/DDBJ whole genome shotgun (WGS) entry which is preliminary data.</text>
</comment>
<dbReference type="OrthoDB" id="5659946at2"/>
<keyword evidence="1" id="KW-0472">Membrane</keyword>
<gene>
    <name evidence="2" type="ORF">A3196_15745</name>
</gene>
<feature type="transmembrane region" description="Helical" evidence="1">
    <location>
        <begin position="203"/>
        <end position="222"/>
    </location>
</feature>
<feature type="transmembrane region" description="Helical" evidence="1">
    <location>
        <begin position="16"/>
        <end position="43"/>
    </location>
</feature>
<proteinExistence type="predicted"/>
<keyword evidence="1" id="KW-0812">Transmembrane</keyword>
<keyword evidence="3" id="KW-1185">Reference proteome</keyword>
<feature type="transmembrane region" description="Helical" evidence="1">
    <location>
        <begin position="77"/>
        <end position="95"/>
    </location>
</feature>
<dbReference type="Proteomes" id="UP000094849">
    <property type="component" value="Unassembled WGS sequence"/>
</dbReference>
<dbReference type="InterPro" id="IPR018710">
    <property type="entry name" value="DUF2232"/>
</dbReference>
<name>A0A1E2UTL5_9GAMM</name>
<sequence length="303" mass="32923">MKAVASFVMRGPARSAMVATVLAVLSIIIPFIGVFSSASVALVTLRLGGLATAKVLLLATFACALLMTLIFGNPLAALGFLLVLWIPVVLLGLLLRNTRSLALTTQAGLIFGLLAILVQYISMGDPATFWREYLEPMSQRFIEAGLFDQAQSVEVLDQLSSMMCGLVSVGFLLQMLLSLYVARWWQAILYNPGGFAEEYQQMRLHRFVGVAGAAALLLGLLPEQSYPAILGCLGAVVLGLLFLQGMAVIHGLVKLIKSAQLWLVVTYLMLIVFLPQMVLVMISIGLLDIWIDFRARFKTQNSG</sequence>
<dbReference type="EMBL" id="LVJZ01000003">
    <property type="protein sequence ID" value="ODB98086.1"/>
    <property type="molecule type" value="Genomic_DNA"/>
</dbReference>
<feature type="transmembrane region" description="Helical" evidence="1">
    <location>
        <begin position="159"/>
        <end position="182"/>
    </location>
</feature>
<dbReference type="AlphaFoldDB" id="A0A1E2UTL5"/>
<dbReference type="Pfam" id="PF09991">
    <property type="entry name" value="DUF2232"/>
    <property type="match status" value="1"/>
</dbReference>
<keyword evidence="1" id="KW-1133">Transmembrane helix</keyword>
<dbReference type="STRING" id="1818881.A3196_15745"/>
<evidence type="ECO:0000313" key="3">
    <source>
        <dbReference type="Proteomes" id="UP000094849"/>
    </source>
</evidence>
<dbReference type="RefSeq" id="WP_069006025.1">
    <property type="nucleotide sequence ID" value="NZ_LVJX01000011.1"/>
</dbReference>
<evidence type="ECO:0000256" key="1">
    <source>
        <dbReference type="SAM" id="Phobius"/>
    </source>
</evidence>
<feature type="transmembrane region" description="Helical" evidence="1">
    <location>
        <begin position="228"/>
        <end position="249"/>
    </location>
</feature>